<name>A0ABV8A562_9DEIO</name>
<keyword evidence="1" id="KW-0472">Membrane</keyword>
<feature type="transmembrane region" description="Helical" evidence="1">
    <location>
        <begin position="117"/>
        <end position="136"/>
    </location>
</feature>
<dbReference type="Proteomes" id="UP001595748">
    <property type="component" value="Unassembled WGS sequence"/>
</dbReference>
<evidence type="ECO:0000256" key="1">
    <source>
        <dbReference type="SAM" id="Phobius"/>
    </source>
</evidence>
<reference evidence="3" key="1">
    <citation type="journal article" date="2019" name="Int. J. Syst. Evol. Microbiol.">
        <title>The Global Catalogue of Microorganisms (GCM) 10K type strain sequencing project: providing services to taxonomists for standard genome sequencing and annotation.</title>
        <authorList>
            <consortium name="The Broad Institute Genomics Platform"/>
            <consortium name="The Broad Institute Genome Sequencing Center for Infectious Disease"/>
            <person name="Wu L."/>
            <person name="Ma J."/>
        </authorList>
    </citation>
    <scope>NUCLEOTIDE SEQUENCE [LARGE SCALE GENOMIC DNA]</scope>
    <source>
        <strain evidence="3">CCTCC AB 2013263</strain>
    </source>
</reference>
<sequence length="144" mass="16091">MSLYVILLTLHNLNRWLVLLSGLWAVVQSLAGQNGNRPFTPAERRPISMFMGTLHLQLLLGLLLFAFAGMQKIPLFADGRSSFQWEHLGLGLLAAVFGTLASTQSRKAATEQGKYRAALLWSGLAFLLVLLATPWFRPLFRFFS</sequence>
<dbReference type="RefSeq" id="WP_380075823.1">
    <property type="nucleotide sequence ID" value="NZ_JBHRZF010000025.1"/>
</dbReference>
<evidence type="ECO:0000313" key="3">
    <source>
        <dbReference type="Proteomes" id="UP001595748"/>
    </source>
</evidence>
<proteinExistence type="predicted"/>
<feature type="transmembrane region" description="Helical" evidence="1">
    <location>
        <begin position="47"/>
        <end position="67"/>
    </location>
</feature>
<keyword evidence="1" id="KW-0812">Transmembrane</keyword>
<comment type="caution">
    <text evidence="2">The sequence shown here is derived from an EMBL/GenBank/DDBJ whole genome shotgun (WGS) entry which is preliminary data.</text>
</comment>
<accession>A0ABV8A562</accession>
<gene>
    <name evidence="2" type="ORF">ACFOPQ_02645</name>
</gene>
<dbReference type="EMBL" id="JBHRZF010000025">
    <property type="protein sequence ID" value="MFC3859661.1"/>
    <property type="molecule type" value="Genomic_DNA"/>
</dbReference>
<keyword evidence="3" id="KW-1185">Reference proteome</keyword>
<evidence type="ECO:0000313" key="2">
    <source>
        <dbReference type="EMBL" id="MFC3859661.1"/>
    </source>
</evidence>
<keyword evidence="1" id="KW-1133">Transmembrane helix</keyword>
<evidence type="ECO:0008006" key="4">
    <source>
        <dbReference type="Google" id="ProtNLM"/>
    </source>
</evidence>
<protein>
    <recommendedName>
        <fullName evidence="4">Cytochrome B</fullName>
    </recommendedName>
</protein>
<organism evidence="2 3">
    <name type="scientific">Deinococcus antarcticus</name>
    <dbReference type="NCBI Taxonomy" id="1298767"/>
    <lineage>
        <taxon>Bacteria</taxon>
        <taxon>Thermotogati</taxon>
        <taxon>Deinococcota</taxon>
        <taxon>Deinococci</taxon>
        <taxon>Deinococcales</taxon>
        <taxon>Deinococcaceae</taxon>
        <taxon>Deinococcus</taxon>
    </lineage>
</organism>